<dbReference type="PANTHER" id="PTHR46796:SF6">
    <property type="entry name" value="ARAC SUBFAMILY"/>
    <property type="match status" value="1"/>
</dbReference>
<keyword evidence="1" id="KW-0805">Transcription regulation</keyword>
<dbReference type="SUPFAM" id="SSF46689">
    <property type="entry name" value="Homeodomain-like"/>
    <property type="match status" value="1"/>
</dbReference>
<evidence type="ECO:0000313" key="5">
    <source>
        <dbReference type="EMBL" id="GAA3168834.1"/>
    </source>
</evidence>
<proteinExistence type="predicted"/>
<protein>
    <recommendedName>
        <fullName evidence="4">HTH araC/xylS-type domain-containing protein</fullName>
    </recommendedName>
</protein>
<comment type="caution">
    <text evidence="5">The sequence shown here is derived from an EMBL/GenBank/DDBJ whole genome shotgun (WGS) entry which is preliminary data.</text>
</comment>
<dbReference type="InterPro" id="IPR009057">
    <property type="entry name" value="Homeodomain-like_sf"/>
</dbReference>
<keyword evidence="6" id="KW-1185">Reference proteome</keyword>
<dbReference type="InterPro" id="IPR050204">
    <property type="entry name" value="AraC_XylS_family_regulators"/>
</dbReference>
<evidence type="ECO:0000256" key="1">
    <source>
        <dbReference type="ARBA" id="ARBA00023015"/>
    </source>
</evidence>
<dbReference type="Gene3D" id="1.10.10.60">
    <property type="entry name" value="Homeodomain-like"/>
    <property type="match status" value="1"/>
</dbReference>
<dbReference type="PANTHER" id="PTHR46796">
    <property type="entry name" value="HTH-TYPE TRANSCRIPTIONAL ACTIVATOR RHAS-RELATED"/>
    <property type="match status" value="1"/>
</dbReference>
<sequence>MPVWDVSRLPEPDQFDYWREVICQAFVPLTPGRKNGGPGFAWRVETRPLVGINRARIASQAQTTSHGPREVAATDDAFYFVNLQLAGRCRTRIGRADTVVRPGQFVLVDTTQPYYFDFDDDWRMLSFRLPHRLLGSRPSGVAPRLGVPVDGHGVGGVVTALMRALWDVGDAAGPSSSHELEQSFASAVLAATAPAAPSATPRAVLRAAVLRHVEEHLTDSALSVTSVCRRFAISPRTLHNLFVDGDDTFAATVRGLRLDRCARVLADRGTTATATVAEVAAAHGFDDPTTFTRAFRRRFGTRPSDVRDGVATT</sequence>
<dbReference type="Pfam" id="PF14525">
    <property type="entry name" value="AraC_binding_2"/>
    <property type="match status" value="1"/>
</dbReference>
<keyword evidence="3" id="KW-0804">Transcription</keyword>
<dbReference type="SMART" id="SM00342">
    <property type="entry name" value="HTH_ARAC"/>
    <property type="match status" value="1"/>
</dbReference>
<dbReference type="EMBL" id="BAAAVV010000004">
    <property type="protein sequence ID" value="GAA3168834.1"/>
    <property type="molecule type" value="Genomic_DNA"/>
</dbReference>
<dbReference type="InterPro" id="IPR020449">
    <property type="entry name" value="Tscrpt_reg_AraC-type_HTH"/>
</dbReference>
<feature type="domain" description="HTH araC/xylS-type" evidence="4">
    <location>
        <begin position="207"/>
        <end position="309"/>
    </location>
</feature>
<evidence type="ECO:0000256" key="2">
    <source>
        <dbReference type="ARBA" id="ARBA00023125"/>
    </source>
</evidence>
<evidence type="ECO:0000313" key="6">
    <source>
        <dbReference type="Proteomes" id="UP001499924"/>
    </source>
</evidence>
<gene>
    <name evidence="5" type="ORF">GCM10010531_22320</name>
</gene>
<evidence type="ECO:0000256" key="3">
    <source>
        <dbReference type="ARBA" id="ARBA00023163"/>
    </source>
</evidence>
<organism evidence="5 6">
    <name type="scientific">Blastococcus jejuensis</name>
    <dbReference type="NCBI Taxonomy" id="351224"/>
    <lineage>
        <taxon>Bacteria</taxon>
        <taxon>Bacillati</taxon>
        <taxon>Actinomycetota</taxon>
        <taxon>Actinomycetes</taxon>
        <taxon>Geodermatophilales</taxon>
        <taxon>Geodermatophilaceae</taxon>
        <taxon>Blastococcus</taxon>
    </lineage>
</organism>
<dbReference type="PRINTS" id="PR00032">
    <property type="entry name" value="HTHARAC"/>
</dbReference>
<dbReference type="RefSeq" id="WP_344688929.1">
    <property type="nucleotide sequence ID" value="NZ_BAAAVV010000004.1"/>
</dbReference>
<dbReference type="InterPro" id="IPR018060">
    <property type="entry name" value="HTH_AraC"/>
</dbReference>
<reference evidence="6" key="1">
    <citation type="journal article" date="2019" name="Int. J. Syst. Evol. Microbiol.">
        <title>The Global Catalogue of Microorganisms (GCM) 10K type strain sequencing project: providing services to taxonomists for standard genome sequencing and annotation.</title>
        <authorList>
            <consortium name="The Broad Institute Genomics Platform"/>
            <consortium name="The Broad Institute Genome Sequencing Center for Infectious Disease"/>
            <person name="Wu L."/>
            <person name="Ma J."/>
        </authorList>
    </citation>
    <scope>NUCLEOTIDE SEQUENCE [LARGE SCALE GENOMIC DNA]</scope>
    <source>
        <strain evidence="6">JCM 15614</strain>
    </source>
</reference>
<dbReference type="Proteomes" id="UP001499924">
    <property type="component" value="Unassembled WGS sequence"/>
</dbReference>
<keyword evidence="2" id="KW-0238">DNA-binding</keyword>
<evidence type="ECO:0000259" key="4">
    <source>
        <dbReference type="PROSITE" id="PS01124"/>
    </source>
</evidence>
<dbReference type="Pfam" id="PF12833">
    <property type="entry name" value="HTH_18"/>
    <property type="match status" value="1"/>
</dbReference>
<accession>A0ABP6PBF6</accession>
<dbReference type="PROSITE" id="PS01124">
    <property type="entry name" value="HTH_ARAC_FAMILY_2"/>
    <property type="match status" value="1"/>
</dbReference>
<name>A0ABP6PBF6_9ACTN</name>
<dbReference type="InterPro" id="IPR035418">
    <property type="entry name" value="AraC-bd_2"/>
</dbReference>